<comment type="function">
    <text evidence="14">Key enzyme of fatty acid beta-oxidation. Able to isomerize both 3-cis (3Z) and 3-trans (3E) double bonds into the 2-trans (2E) form in a range of enoyl-CoA species, with a preference for (3Z)-enoyl-CoAs over (3E)-enoyl-CoAs. The catalytic efficiency of this enzyme is not affected by the fatty acyl chain length.</text>
</comment>
<reference evidence="17 18" key="1">
    <citation type="submission" date="2024-06" db="EMBL/GenBank/DDBJ databases">
        <title>A chromosome-level genome assembly of beet webworm, Loxostege sticticalis.</title>
        <authorList>
            <person name="Zhang Y."/>
        </authorList>
    </citation>
    <scope>NUCLEOTIDE SEQUENCE [LARGE SCALE GENOMIC DNA]</scope>
    <source>
        <strain evidence="17">AQ028</strain>
        <tissue evidence="17">Male pupae</tissue>
    </source>
</reference>
<dbReference type="AlphaFoldDB" id="A0ABD0T9N7"/>
<keyword evidence="6" id="KW-0007">Acetylation</keyword>
<dbReference type="Gene3D" id="3.90.226.10">
    <property type="entry name" value="2-enoyl-CoA Hydratase, Chain A, domain 1"/>
    <property type="match status" value="1"/>
</dbReference>
<evidence type="ECO:0000256" key="8">
    <source>
        <dbReference type="ARBA" id="ARBA00023128"/>
    </source>
</evidence>
<keyword evidence="7" id="KW-0443">Lipid metabolism</keyword>
<comment type="subcellular location">
    <subcellularLocation>
        <location evidence="1">Mitochondrion matrix</location>
    </subcellularLocation>
</comment>
<organism evidence="17 18">
    <name type="scientific">Loxostege sticticalis</name>
    <name type="common">Beet webworm moth</name>
    <dbReference type="NCBI Taxonomy" id="481309"/>
    <lineage>
        <taxon>Eukaryota</taxon>
        <taxon>Metazoa</taxon>
        <taxon>Ecdysozoa</taxon>
        <taxon>Arthropoda</taxon>
        <taxon>Hexapoda</taxon>
        <taxon>Insecta</taxon>
        <taxon>Pterygota</taxon>
        <taxon>Neoptera</taxon>
        <taxon>Endopterygota</taxon>
        <taxon>Lepidoptera</taxon>
        <taxon>Glossata</taxon>
        <taxon>Ditrysia</taxon>
        <taxon>Pyraloidea</taxon>
        <taxon>Crambidae</taxon>
        <taxon>Pyraustinae</taxon>
        <taxon>Loxostege</taxon>
    </lineage>
</organism>
<evidence type="ECO:0000256" key="5">
    <source>
        <dbReference type="ARBA" id="ARBA00022946"/>
    </source>
</evidence>
<comment type="catalytic activity">
    <reaction evidence="13">
        <text>(3Z)-octenoyl-CoA = (2E)-octenoyl-CoA</text>
        <dbReference type="Rhea" id="RHEA:46044"/>
        <dbReference type="ChEBI" id="CHEBI:62242"/>
        <dbReference type="ChEBI" id="CHEBI:85640"/>
    </reaction>
    <physiologicalReaction direction="left-to-right" evidence="13">
        <dbReference type="Rhea" id="RHEA:46045"/>
    </physiologicalReaction>
</comment>
<dbReference type="Proteomes" id="UP001549921">
    <property type="component" value="Unassembled WGS sequence"/>
</dbReference>
<dbReference type="Gene3D" id="6.10.250.170">
    <property type="match status" value="1"/>
</dbReference>
<dbReference type="InterPro" id="IPR029045">
    <property type="entry name" value="ClpP/crotonase-like_dom_sf"/>
</dbReference>
<evidence type="ECO:0000256" key="14">
    <source>
        <dbReference type="ARBA" id="ARBA00056147"/>
    </source>
</evidence>
<comment type="subunit">
    <text evidence="3">Homotrimer.</text>
</comment>
<evidence type="ECO:0000256" key="16">
    <source>
        <dbReference type="ARBA" id="ARBA00083575"/>
    </source>
</evidence>
<keyword evidence="9" id="KW-0413">Isomerase</keyword>
<dbReference type="PANTHER" id="PTHR11941:SF45">
    <property type="entry name" value="ENOYL-COA DELTA ISOMERASE 1, MITOCHONDRIAL"/>
    <property type="match status" value="1"/>
</dbReference>
<keyword evidence="8" id="KW-0496">Mitochondrion</keyword>
<evidence type="ECO:0000256" key="6">
    <source>
        <dbReference type="ARBA" id="ARBA00022990"/>
    </source>
</evidence>
<dbReference type="GO" id="GO:0005759">
    <property type="term" value="C:mitochondrial matrix"/>
    <property type="evidence" value="ECO:0007669"/>
    <property type="project" value="UniProtKB-SubCell"/>
</dbReference>
<name>A0ABD0T9N7_LOXSC</name>
<evidence type="ECO:0000256" key="1">
    <source>
        <dbReference type="ARBA" id="ARBA00004305"/>
    </source>
</evidence>
<sequence>MFPLRLLRTARRVLPAKSLSTSGQLTDLTVDNEGIATLTLQRAPVNSLNVELLQELTTVLGQVEKDKAKGLVLTSASPSVFSAGLDITEMYNPNVERLTALWTSLQDLWAKLYSAPYPTAVAINGHAPAGGCMMALCCEYRTMVSGRYTIGLNETAVGIPVPEWLIGTMCKVISQREAEVALNAGLMFTVEEALKIGLIDETATDKADAIEKSKKFIKRFDKISPIAHSLTKQRFRSDVLQRFAKNREADLNQFKYVVLQPEVQELLGQIIQKLKQKKAAK</sequence>
<evidence type="ECO:0000256" key="7">
    <source>
        <dbReference type="ARBA" id="ARBA00023098"/>
    </source>
</evidence>
<evidence type="ECO:0000313" key="17">
    <source>
        <dbReference type="EMBL" id="KAL0840087.1"/>
    </source>
</evidence>
<evidence type="ECO:0000256" key="2">
    <source>
        <dbReference type="ARBA" id="ARBA00005005"/>
    </source>
</evidence>
<evidence type="ECO:0000256" key="11">
    <source>
        <dbReference type="ARBA" id="ARBA00051293"/>
    </source>
</evidence>
<dbReference type="GO" id="GO:0006631">
    <property type="term" value="P:fatty acid metabolic process"/>
    <property type="evidence" value="ECO:0007669"/>
    <property type="project" value="UniProtKB-KW"/>
</dbReference>
<comment type="caution">
    <text evidence="17">The sequence shown here is derived from an EMBL/GenBank/DDBJ whole genome shotgun (WGS) entry which is preliminary data.</text>
</comment>
<evidence type="ECO:0000256" key="13">
    <source>
        <dbReference type="ARBA" id="ARBA00052542"/>
    </source>
</evidence>
<evidence type="ECO:0000256" key="15">
    <source>
        <dbReference type="ARBA" id="ARBA00068317"/>
    </source>
</evidence>
<evidence type="ECO:0000313" key="18">
    <source>
        <dbReference type="Proteomes" id="UP001549921"/>
    </source>
</evidence>
<keyword evidence="5" id="KW-0809">Transit peptide</keyword>
<dbReference type="EMBL" id="JBEDNZ010000007">
    <property type="protein sequence ID" value="KAL0840087.1"/>
    <property type="molecule type" value="Genomic_DNA"/>
</dbReference>
<comment type="catalytic activity">
    <reaction evidence="12">
        <text>(3Z)-dodecenoyl-CoA = (2E)-dodecenoyl-CoA</text>
        <dbReference type="Rhea" id="RHEA:23716"/>
        <dbReference type="ChEBI" id="CHEBI:57330"/>
        <dbReference type="ChEBI" id="CHEBI:58543"/>
        <dbReference type="EC" id="5.3.3.8"/>
    </reaction>
    <physiologicalReaction direction="left-to-right" evidence="12">
        <dbReference type="Rhea" id="RHEA:23717"/>
    </physiologicalReaction>
</comment>
<comment type="catalytic activity">
    <reaction evidence="10">
        <text>(3Z)-decenoyl-CoA = (2E)-decenoyl-CoA</text>
        <dbReference type="Rhea" id="RHEA:77195"/>
        <dbReference type="ChEBI" id="CHEBI:61406"/>
        <dbReference type="ChEBI" id="CHEBI:195601"/>
    </reaction>
    <physiologicalReaction direction="left-to-right" evidence="10">
        <dbReference type="Rhea" id="RHEA:77196"/>
    </physiologicalReaction>
</comment>
<dbReference type="SUPFAM" id="SSF52096">
    <property type="entry name" value="ClpP/crotonase"/>
    <property type="match status" value="1"/>
</dbReference>
<dbReference type="InterPro" id="IPR001753">
    <property type="entry name" value="Enoyl-CoA_hydra/iso"/>
</dbReference>
<dbReference type="PANTHER" id="PTHR11941">
    <property type="entry name" value="ENOYL-COA HYDRATASE-RELATED"/>
    <property type="match status" value="1"/>
</dbReference>
<dbReference type="GO" id="GO:0004165">
    <property type="term" value="F:delta(3)-delta(2)-enoyl-CoA isomerase activity"/>
    <property type="evidence" value="ECO:0007669"/>
    <property type="project" value="UniProtKB-EC"/>
</dbReference>
<evidence type="ECO:0000256" key="10">
    <source>
        <dbReference type="ARBA" id="ARBA00050938"/>
    </source>
</evidence>
<dbReference type="Pfam" id="PF00378">
    <property type="entry name" value="ECH_1"/>
    <property type="match status" value="1"/>
</dbReference>
<protein>
    <recommendedName>
        <fullName evidence="15">Enoyl-CoA delta isomerase 1, mitochondrial</fullName>
    </recommendedName>
    <alternativeName>
        <fullName evidence="16">3,2-trans-enoyl-CoA isomerase</fullName>
    </alternativeName>
</protein>
<evidence type="ECO:0000256" key="12">
    <source>
        <dbReference type="ARBA" id="ARBA00052376"/>
    </source>
</evidence>
<evidence type="ECO:0000256" key="9">
    <source>
        <dbReference type="ARBA" id="ARBA00023235"/>
    </source>
</evidence>
<accession>A0ABD0T9N7</accession>
<comment type="catalytic activity">
    <reaction evidence="11">
        <text>(2E)-tetradecenoyl-CoA = (3Z)-tetradecenoyl-CoA</text>
        <dbReference type="Rhea" id="RHEA:29847"/>
        <dbReference type="ChEBI" id="CHEBI:61405"/>
        <dbReference type="ChEBI" id="CHEBI:61968"/>
    </reaction>
    <physiologicalReaction direction="right-to-left" evidence="11">
        <dbReference type="Rhea" id="RHEA:29849"/>
    </physiologicalReaction>
</comment>
<comment type="pathway">
    <text evidence="2">Lipid metabolism; fatty acid beta-oxidation.</text>
</comment>
<dbReference type="FunFam" id="3.90.226.10:FF:000034">
    <property type="entry name" value="Enoyl-CoA delta isomerase 1"/>
    <property type="match status" value="1"/>
</dbReference>
<keyword evidence="4" id="KW-0276">Fatty acid metabolism</keyword>
<dbReference type="CDD" id="cd06558">
    <property type="entry name" value="crotonase-like"/>
    <property type="match status" value="1"/>
</dbReference>
<proteinExistence type="predicted"/>
<evidence type="ECO:0000256" key="3">
    <source>
        <dbReference type="ARBA" id="ARBA00011233"/>
    </source>
</evidence>
<gene>
    <name evidence="17" type="ORF">ABMA28_015405</name>
</gene>
<evidence type="ECO:0000256" key="4">
    <source>
        <dbReference type="ARBA" id="ARBA00022832"/>
    </source>
</evidence>